<evidence type="ECO:0000313" key="2">
    <source>
        <dbReference type="EMBL" id="KAI5322572.1"/>
    </source>
</evidence>
<name>A0AAD4VE17_PRUDU</name>
<feature type="transmembrane region" description="Helical" evidence="1">
    <location>
        <begin position="20"/>
        <end position="38"/>
    </location>
</feature>
<feature type="transmembrane region" description="Helical" evidence="1">
    <location>
        <begin position="44"/>
        <end position="71"/>
    </location>
</feature>
<comment type="caution">
    <text evidence="2">The sequence shown here is derived from an EMBL/GenBank/DDBJ whole genome shotgun (WGS) entry which is preliminary data.</text>
</comment>
<accession>A0AAD4VE17</accession>
<keyword evidence="1" id="KW-0472">Membrane</keyword>
<dbReference type="AlphaFoldDB" id="A0AAD4VE17"/>
<dbReference type="Proteomes" id="UP001054821">
    <property type="component" value="Chromosome 6"/>
</dbReference>
<proteinExistence type="predicted"/>
<evidence type="ECO:0000256" key="1">
    <source>
        <dbReference type="SAM" id="Phobius"/>
    </source>
</evidence>
<feature type="transmembrane region" description="Helical" evidence="1">
    <location>
        <begin position="83"/>
        <end position="103"/>
    </location>
</feature>
<reference evidence="2 3" key="1">
    <citation type="journal article" date="2022" name="G3 (Bethesda)">
        <title>Whole-genome sequence and methylome profiling of the almond [Prunus dulcis (Mill.) D.A. Webb] cultivar 'Nonpareil'.</title>
        <authorList>
            <person name="D'Amico-Willman K.M."/>
            <person name="Ouma W.Z."/>
            <person name="Meulia T."/>
            <person name="Sideli G.M."/>
            <person name="Gradziel T.M."/>
            <person name="Fresnedo-Ramirez J."/>
        </authorList>
    </citation>
    <scope>NUCLEOTIDE SEQUENCE [LARGE SCALE GENOMIC DNA]</scope>
    <source>
        <strain evidence="2">Clone GOH B32 T37-40</strain>
    </source>
</reference>
<evidence type="ECO:0000313" key="3">
    <source>
        <dbReference type="Proteomes" id="UP001054821"/>
    </source>
</evidence>
<dbReference type="EMBL" id="JAJFAZ020000006">
    <property type="protein sequence ID" value="KAI5322572.1"/>
    <property type="molecule type" value="Genomic_DNA"/>
</dbReference>
<protein>
    <submittedName>
        <fullName evidence="2">Uncharacterized protein</fullName>
    </submittedName>
</protein>
<sequence length="154" mass="17307">MYFHESNNKKAAKLYRGTNALCFVGSSSSVPLAFSVSMSEASTFSYLVSMSATITFYFFSMATTTTFSYAFSFSMLGATTFSLSFSMSATTAFSIASSIAFTFSSMEHHPSPSPSWQHLFYSNLFAFQRMRYQRRDQFYALELDPARKSYSPPT</sequence>
<keyword evidence="3" id="KW-1185">Reference proteome</keyword>
<keyword evidence="1" id="KW-0812">Transmembrane</keyword>
<organism evidence="2 3">
    <name type="scientific">Prunus dulcis</name>
    <name type="common">Almond</name>
    <name type="synonym">Amygdalus dulcis</name>
    <dbReference type="NCBI Taxonomy" id="3755"/>
    <lineage>
        <taxon>Eukaryota</taxon>
        <taxon>Viridiplantae</taxon>
        <taxon>Streptophyta</taxon>
        <taxon>Embryophyta</taxon>
        <taxon>Tracheophyta</taxon>
        <taxon>Spermatophyta</taxon>
        <taxon>Magnoliopsida</taxon>
        <taxon>eudicotyledons</taxon>
        <taxon>Gunneridae</taxon>
        <taxon>Pentapetalae</taxon>
        <taxon>rosids</taxon>
        <taxon>fabids</taxon>
        <taxon>Rosales</taxon>
        <taxon>Rosaceae</taxon>
        <taxon>Amygdaloideae</taxon>
        <taxon>Amygdaleae</taxon>
        <taxon>Prunus</taxon>
    </lineage>
</organism>
<keyword evidence="1" id="KW-1133">Transmembrane helix</keyword>
<gene>
    <name evidence="2" type="ORF">L3X38_031644</name>
</gene>